<gene>
    <name evidence="2" type="ordered locus">CHU_2864</name>
</gene>
<feature type="transmembrane region" description="Helical" evidence="1">
    <location>
        <begin position="12"/>
        <end position="35"/>
    </location>
</feature>
<dbReference type="AlphaFoldDB" id="A0A6N4SUN2"/>
<accession>A0A6N4SUN2</accession>
<reference evidence="2 3" key="1">
    <citation type="journal article" date="2007" name="Appl. Environ. Microbiol.">
        <title>Genome sequence of the cellulolytic gliding bacterium Cytophaga hutchinsonii.</title>
        <authorList>
            <person name="Xie G."/>
            <person name="Bruce D.C."/>
            <person name="Challacombe J.F."/>
            <person name="Chertkov O."/>
            <person name="Detter J.C."/>
            <person name="Gilna P."/>
            <person name="Han C.S."/>
            <person name="Lucas S."/>
            <person name="Misra M."/>
            <person name="Myers G.L."/>
            <person name="Richardson P."/>
            <person name="Tapia R."/>
            <person name="Thayer N."/>
            <person name="Thompson L.S."/>
            <person name="Brettin T.S."/>
            <person name="Henrissat B."/>
            <person name="Wilson D.B."/>
            <person name="McBride M.J."/>
        </authorList>
    </citation>
    <scope>NUCLEOTIDE SEQUENCE [LARGE SCALE GENOMIC DNA]</scope>
    <source>
        <strain evidence="3">ATCC 33406 / DSM 1761 / CIP 103989 / NBRC 15051 / NCIMB 9469 / D465</strain>
    </source>
</reference>
<evidence type="ECO:0000313" key="3">
    <source>
        <dbReference type="Proteomes" id="UP000001822"/>
    </source>
</evidence>
<organism evidence="2 3">
    <name type="scientific">Cytophaga hutchinsonii (strain ATCC 33406 / DSM 1761 / CIP 103989 / NBRC 15051 / NCIMB 9469 / D465)</name>
    <dbReference type="NCBI Taxonomy" id="269798"/>
    <lineage>
        <taxon>Bacteria</taxon>
        <taxon>Pseudomonadati</taxon>
        <taxon>Bacteroidota</taxon>
        <taxon>Cytophagia</taxon>
        <taxon>Cytophagales</taxon>
        <taxon>Cytophagaceae</taxon>
        <taxon>Cytophaga</taxon>
    </lineage>
</organism>
<keyword evidence="1" id="KW-1133">Transmembrane helix</keyword>
<dbReference type="Pfam" id="PF11391">
    <property type="entry name" value="DUF2798"/>
    <property type="match status" value="1"/>
</dbReference>
<name>A0A6N4SUN2_CYTH3</name>
<sequence length="78" mass="8917">MKKRDLHRKIIFALLMGVVTTGIISFTLISINIGYTDKFLSVWFRSWSIAYVVVIPSILIIGAQIQKIVDRILPVEKQ</sequence>
<protein>
    <recommendedName>
        <fullName evidence="4">DUF2798 domain-containing protein</fullName>
    </recommendedName>
</protein>
<dbReference type="RefSeq" id="WP_011586222.1">
    <property type="nucleotide sequence ID" value="NC_008255.1"/>
</dbReference>
<dbReference type="OrthoDB" id="9799565at2"/>
<feature type="transmembrane region" description="Helical" evidence="1">
    <location>
        <begin position="47"/>
        <end position="65"/>
    </location>
</feature>
<keyword evidence="1" id="KW-0472">Membrane</keyword>
<dbReference type="EMBL" id="CP000383">
    <property type="protein sequence ID" value="ABG60112.1"/>
    <property type="molecule type" value="Genomic_DNA"/>
</dbReference>
<dbReference type="InterPro" id="IPR021529">
    <property type="entry name" value="DUF2798"/>
</dbReference>
<evidence type="ECO:0000256" key="1">
    <source>
        <dbReference type="SAM" id="Phobius"/>
    </source>
</evidence>
<dbReference type="KEGG" id="chu:CHU_2864"/>
<proteinExistence type="predicted"/>
<keyword evidence="1" id="KW-0812">Transmembrane</keyword>
<dbReference type="Proteomes" id="UP000001822">
    <property type="component" value="Chromosome"/>
</dbReference>
<keyword evidence="3" id="KW-1185">Reference proteome</keyword>
<evidence type="ECO:0000313" key="2">
    <source>
        <dbReference type="EMBL" id="ABG60112.1"/>
    </source>
</evidence>
<evidence type="ECO:0008006" key="4">
    <source>
        <dbReference type="Google" id="ProtNLM"/>
    </source>
</evidence>